<proteinExistence type="predicted"/>
<keyword evidence="2" id="KW-1185">Reference proteome</keyword>
<dbReference type="KEGG" id="vg:60323678"/>
<sequence length="44" mass="5336">MSGEREQVDYAAVQRFWEAMGWQLQHAEQEPERARLRSLFRGER</sequence>
<gene>
    <name evidence="1" type="primary">87</name>
    <name evidence="1" type="ORF">SEA_ELLIE_87</name>
</gene>
<organism evidence="1 2">
    <name type="scientific">Mycobacterium phage Ellie</name>
    <dbReference type="NCBI Taxonomy" id="2762405"/>
    <lineage>
        <taxon>Viruses</taxon>
        <taxon>Duplodnaviria</taxon>
        <taxon>Heunggongvirae</taxon>
        <taxon>Uroviricota</taxon>
        <taxon>Caudoviricetes</taxon>
        <taxon>Weiservirinae</taxon>
        <taxon>Amginevirus</taxon>
        <taxon>Amginevirus ellie</taxon>
    </lineage>
</organism>
<dbReference type="GeneID" id="60323678"/>
<dbReference type="EMBL" id="MT723940">
    <property type="protein sequence ID" value="QNJ58310.1"/>
    <property type="molecule type" value="Genomic_DNA"/>
</dbReference>
<protein>
    <submittedName>
        <fullName evidence="1">Uncharacterized protein</fullName>
    </submittedName>
</protein>
<dbReference type="Proteomes" id="UP000515878">
    <property type="component" value="Segment"/>
</dbReference>
<reference evidence="1 2" key="1">
    <citation type="submission" date="2020-07" db="EMBL/GenBank/DDBJ databases">
        <authorList>
            <person name="Pollenz R.S."/>
            <person name="Bancroft C.T."/>
            <person name="Cornely K."/>
            <person name="Smith L.A."/>
            <person name="Fackenthal J.D."/>
            <person name="Perez M.T."/>
            <person name="Gainey M.D."/>
            <person name="Carvell W.N."/>
            <person name="Spence R.D."/>
            <person name="Chalal J."/>
            <person name="Beyer A.R."/>
            <person name="Garlena R.A."/>
            <person name="Russell D.A."/>
            <person name="Pope W.H."/>
            <person name="Jacobs-Sera D."/>
            <person name="Hatfull G.F."/>
        </authorList>
    </citation>
    <scope>NUCLEOTIDE SEQUENCE [LARGE SCALE GENOMIC DNA]</scope>
</reference>
<name>A0A7G8LM38_9CAUD</name>
<evidence type="ECO:0000313" key="1">
    <source>
        <dbReference type="EMBL" id="QNJ58310.1"/>
    </source>
</evidence>
<dbReference type="RefSeq" id="YP_009952232.1">
    <property type="nucleotide sequence ID" value="NC_051609.1"/>
</dbReference>
<evidence type="ECO:0000313" key="2">
    <source>
        <dbReference type="Proteomes" id="UP000515878"/>
    </source>
</evidence>
<accession>A0A7G8LM38</accession>